<sequence>MAPIIFLMFAVALLADRSDAATMKSVVVCPDLTIGRVICSQESQNCPPGLTCTFLGNGYGCCAGGNGNGGGGGGSGAGPPPNSCQNRCRNRRPCCQGQNGNQQGQNQLGQGENQGQNQGQNQVDNQGQNQGNQGQNQNNQQGGAGCPNGGFPSSAQCGSFGETCGGGMTCLLLTTSSNGALGCCPLLAADESFTPKIESEPAVPADLRITSQERFRWEQIIRRAHRVPGSNVSIVKVYCQQQE</sequence>
<keyword evidence="3" id="KW-1185">Reference proteome</keyword>
<dbReference type="WBParaSite" id="PSAMB.scaffold320size56813.g4670.t1">
    <property type="protein sequence ID" value="PSAMB.scaffold320size56813.g4670.t1"/>
    <property type="gene ID" value="PSAMB.scaffold320size56813.g4670"/>
</dbReference>
<evidence type="ECO:0000256" key="1">
    <source>
        <dbReference type="SAM" id="MobiDB-lite"/>
    </source>
</evidence>
<organism evidence="3 4">
    <name type="scientific">Plectus sambesii</name>
    <dbReference type="NCBI Taxonomy" id="2011161"/>
    <lineage>
        <taxon>Eukaryota</taxon>
        <taxon>Metazoa</taxon>
        <taxon>Ecdysozoa</taxon>
        <taxon>Nematoda</taxon>
        <taxon>Chromadorea</taxon>
        <taxon>Plectida</taxon>
        <taxon>Plectina</taxon>
        <taxon>Plectoidea</taxon>
        <taxon>Plectidae</taxon>
        <taxon>Plectus</taxon>
    </lineage>
</organism>
<proteinExistence type="predicted"/>
<feature type="region of interest" description="Disordered" evidence="1">
    <location>
        <begin position="99"/>
        <end position="145"/>
    </location>
</feature>
<feature type="compositionally biased region" description="Low complexity" evidence="1">
    <location>
        <begin position="99"/>
        <end position="141"/>
    </location>
</feature>
<evidence type="ECO:0000313" key="4">
    <source>
        <dbReference type="WBParaSite" id="PSAMB.scaffold320size56813.g4670.t1"/>
    </source>
</evidence>
<evidence type="ECO:0000313" key="3">
    <source>
        <dbReference type="Proteomes" id="UP000887566"/>
    </source>
</evidence>
<protein>
    <submittedName>
        <fullName evidence="4">Uncharacterized protein</fullName>
    </submittedName>
</protein>
<name>A0A914W5B1_9BILA</name>
<feature type="chain" id="PRO_5036964912" evidence="2">
    <location>
        <begin position="21"/>
        <end position="243"/>
    </location>
</feature>
<dbReference type="Proteomes" id="UP000887566">
    <property type="component" value="Unplaced"/>
</dbReference>
<dbReference type="AlphaFoldDB" id="A0A914W5B1"/>
<evidence type="ECO:0000256" key="2">
    <source>
        <dbReference type="SAM" id="SignalP"/>
    </source>
</evidence>
<keyword evidence="2" id="KW-0732">Signal</keyword>
<reference evidence="4" key="1">
    <citation type="submission" date="2022-11" db="UniProtKB">
        <authorList>
            <consortium name="WormBaseParasite"/>
        </authorList>
    </citation>
    <scope>IDENTIFICATION</scope>
</reference>
<feature type="signal peptide" evidence="2">
    <location>
        <begin position="1"/>
        <end position="20"/>
    </location>
</feature>
<accession>A0A914W5B1</accession>